<keyword evidence="3" id="KW-1185">Reference proteome</keyword>
<gene>
    <name evidence="2" type="ORF">MYCFIDRAFT_174245</name>
</gene>
<dbReference type="AlphaFoldDB" id="M2ZUK9"/>
<dbReference type="KEGG" id="pfj:MYCFIDRAFT_174245"/>
<keyword evidence="1" id="KW-0812">Transmembrane</keyword>
<dbReference type="RefSeq" id="XP_007926140.1">
    <property type="nucleotide sequence ID" value="XM_007927949.1"/>
</dbReference>
<protein>
    <submittedName>
        <fullName evidence="2">Uncharacterized protein</fullName>
    </submittedName>
</protein>
<accession>M2ZUK9</accession>
<dbReference type="VEuPathDB" id="FungiDB:MYCFIDRAFT_174245"/>
<reference evidence="2 3" key="1">
    <citation type="journal article" date="2012" name="PLoS Pathog.">
        <title>Diverse lifestyles and strategies of plant pathogenesis encoded in the genomes of eighteen Dothideomycetes fungi.</title>
        <authorList>
            <person name="Ohm R.A."/>
            <person name="Feau N."/>
            <person name="Henrissat B."/>
            <person name="Schoch C.L."/>
            <person name="Horwitz B.A."/>
            <person name="Barry K.W."/>
            <person name="Condon B.J."/>
            <person name="Copeland A.C."/>
            <person name="Dhillon B."/>
            <person name="Glaser F."/>
            <person name="Hesse C.N."/>
            <person name="Kosti I."/>
            <person name="LaButti K."/>
            <person name="Lindquist E.A."/>
            <person name="Lucas S."/>
            <person name="Salamov A.A."/>
            <person name="Bradshaw R.E."/>
            <person name="Ciuffetti L."/>
            <person name="Hamelin R.C."/>
            <person name="Kema G.H.J."/>
            <person name="Lawrence C."/>
            <person name="Scott J.A."/>
            <person name="Spatafora J.W."/>
            <person name="Turgeon B.G."/>
            <person name="de Wit P.J.G.M."/>
            <person name="Zhong S."/>
            <person name="Goodwin S.B."/>
            <person name="Grigoriev I.V."/>
        </authorList>
    </citation>
    <scope>NUCLEOTIDE SEQUENCE [LARGE SCALE GENOMIC DNA]</scope>
    <source>
        <strain evidence="2 3">CIRAD86</strain>
    </source>
</reference>
<dbReference type="InterPro" id="IPR053008">
    <property type="entry name" value="Phomopsin_biosynth_assoc"/>
</dbReference>
<name>M2ZUK9_PSEFD</name>
<keyword evidence="1" id="KW-0472">Membrane</keyword>
<evidence type="ECO:0000313" key="2">
    <source>
        <dbReference type="EMBL" id="EME82689.1"/>
    </source>
</evidence>
<organism evidence="2 3">
    <name type="scientific">Pseudocercospora fijiensis (strain CIRAD86)</name>
    <name type="common">Black leaf streak disease fungus</name>
    <name type="synonym">Mycosphaerella fijiensis</name>
    <dbReference type="NCBI Taxonomy" id="383855"/>
    <lineage>
        <taxon>Eukaryota</taxon>
        <taxon>Fungi</taxon>
        <taxon>Dikarya</taxon>
        <taxon>Ascomycota</taxon>
        <taxon>Pezizomycotina</taxon>
        <taxon>Dothideomycetes</taxon>
        <taxon>Dothideomycetidae</taxon>
        <taxon>Mycosphaerellales</taxon>
        <taxon>Mycosphaerellaceae</taxon>
        <taxon>Pseudocercospora</taxon>
    </lineage>
</organism>
<keyword evidence="1" id="KW-1133">Transmembrane helix</keyword>
<dbReference type="GeneID" id="19333148"/>
<feature type="transmembrane region" description="Helical" evidence="1">
    <location>
        <begin position="185"/>
        <end position="209"/>
    </location>
</feature>
<proteinExistence type="predicted"/>
<sequence>MFGVTVSLFWEYESGGSWAEPDLDRKGVMETDLIASTRSLILEPLLSTSELCQALSLHAILGPEIGRWRFECCMNFWIWPKQHRILNPCAARPGARGKTRKSQRQRCRIHLISLYGWSVLCVETNAPDTRFLPPAGTYSSASSLKLISRRHGEFLLRNHSRTSNKREINPQDQQFNRLSKYRQTWTVLLTIFLTSCTFIFGSLLGWFLFIQDKPTLLGVCSNSPQKAREAGCVFDPMMYNWVNERCYWKQLSDEYLAAGNWTFYRDAKGQLPYADEDVRRGDVITAWVTADFHHSHCAFILEKRMLLQAGTSNALDSKSRSSAHSKHCLGWLSKPKPEVFDLVALNFSRESLGCISGGPNFDCYSKTGTEVCWPGERHSILHHSIH</sequence>
<dbReference type="PANTHER" id="PTHR35896">
    <property type="entry name" value="IG-LIKE DOMAIN-CONTAINING PROTEIN"/>
    <property type="match status" value="1"/>
</dbReference>
<evidence type="ECO:0000313" key="3">
    <source>
        <dbReference type="Proteomes" id="UP000016932"/>
    </source>
</evidence>
<dbReference type="EMBL" id="KB446558">
    <property type="protein sequence ID" value="EME82689.1"/>
    <property type="molecule type" value="Genomic_DNA"/>
</dbReference>
<dbReference type="eggNOG" id="ENOG502S165">
    <property type="taxonomic scope" value="Eukaryota"/>
</dbReference>
<dbReference type="PANTHER" id="PTHR35896:SF3">
    <property type="entry name" value="MAJOR FACILITATOR SUPERFAMILY TRANSPORTER"/>
    <property type="match status" value="1"/>
</dbReference>
<evidence type="ECO:0000256" key="1">
    <source>
        <dbReference type="SAM" id="Phobius"/>
    </source>
</evidence>
<dbReference type="HOGENOM" id="CLU_715956_0_0_1"/>
<dbReference type="OrthoDB" id="3501153at2759"/>
<dbReference type="Proteomes" id="UP000016932">
    <property type="component" value="Unassembled WGS sequence"/>
</dbReference>